<evidence type="ECO:0000256" key="4">
    <source>
        <dbReference type="ARBA" id="ARBA00023136"/>
    </source>
</evidence>
<dbReference type="SUPFAM" id="SSF81321">
    <property type="entry name" value="Family A G protein-coupled receptor-like"/>
    <property type="match status" value="1"/>
</dbReference>
<dbReference type="AlphaFoldDB" id="A0A8S1HS27"/>
<dbReference type="OrthoDB" id="5873055at2759"/>
<keyword evidence="4 5" id="KW-0472">Membrane</keyword>
<proteinExistence type="predicted"/>
<dbReference type="SMART" id="SM01381">
    <property type="entry name" value="7TM_GPCR_Srsx"/>
    <property type="match status" value="1"/>
</dbReference>
<reference evidence="6" key="1">
    <citation type="submission" date="2020-10" db="EMBL/GenBank/DDBJ databases">
        <authorList>
            <person name="Kikuchi T."/>
        </authorList>
    </citation>
    <scope>NUCLEOTIDE SEQUENCE</scope>
    <source>
        <strain evidence="6">NKZ352</strain>
    </source>
</reference>
<keyword evidence="7" id="KW-1185">Reference proteome</keyword>
<evidence type="ECO:0008006" key="8">
    <source>
        <dbReference type="Google" id="ProtNLM"/>
    </source>
</evidence>
<name>A0A8S1HS27_9PELO</name>
<comment type="caution">
    <text evidence="6">The sequence shown here is derived from an EMBL/GenBank/DDBJ whole genome shotgun (WGS) entry which is preliminary data.</text>
</comment>
<dbReference type="Proteomes" id="UP000835052">
    <property type="component" value="Unassembled WGS sequence"/>
</dbReference>
<dbReference type="InterPro" id="IPR047130">
    <property type="entry name" value="7TM_GPCR_Srsx_nematod"/>
</dbReference>
<evidence type="ECO:0000256" key="5">
    <source>
        <dbReference type="SAM" id="Phobius"/>
    </source>
</evidence>
<dbReference type="InterPro" id="IPR000276">
    <property type="entry name" value="GPCR_Rhodpsn"/>
</dbReference>
<dbReference type="Pfam" id="PF10320">
    <property type="entry name" value="7TM_GPCR_Srsx"/>
    <property type="match status" value="1"/>
</dbReference>
<feature type="transmembrane region" description="Helical" evidence="5">
    <location>
        <begin position="100"/>
        <end position="125"/>
    </location>
</feature>
<keyword evidence="3 5" id="KW-1133">Transmembrane helix</keyword>
<comment type="subcellular location">
    <subcellularLocation>
        <location evidence="1">Membrane</location>
    </subcellularLocation>
</comment>
<dbReference type="InterPro" id="IPR019424">
    <property type="entry name" value="7TM_GPCR_Srsx"/>
</dbReference>
<feature type="transmembrane region" description="Helical" evidence="5">
    <location>
        <begin position="146"/>
        <end position="172"/>
    </location>
</feature>
<evidence type="ECO:0000313" key="6">
    <source>
        <dbReference type="EMBL" id="CAD6198928.1"/>
    </source>
</evidence>
<evidence type="ECO:0000256" key="1">
    <source>
        <dbReference type="ARBA" id="ARBA00004370"/>
    </source>
</evidence>
<accession>A0A8S1HS27</accession>
<dbReference type="Gene3D" id="1.20.1070.10">
    <property type="entry name" value="Rhodopsin 7-helix transmembrane proteins"/>
    <property type="match status" value="1"/>
</dbReference>
<gene>
    <name evidence="6" type="ORF">CAUJ_LOCUS14833</name>
</gene>
<evidence type="ECO:0000256" key="3">
    <source>
        <dbReference type="ARBA" id="ARBA00022989"/>
    </source>
</evidence>
<feature type="transmembrane region" description="Helical" evidence="5">
    <location>
        <begin position="20"/>
        <end position="45"/>
    </location>
</feature>
<organism evidence="6 7">
    <name type="scientific">Caenorhabditis auriculariae</name>
    <dbReference type="NCBI Taxonomy" id="2777116"/>
    <lineage>
        <taxon>Eukaryota</taxon>
        <taxon>Metazoa</taxon>
        <taxon>Ecdysozoa</taxon>
        <taxon>Nematoda</taxon>
        <taxon>Chromadorea</taxon>
        <taxon>Rhabditida</taxon>
        <taxon>Rhabditina</taxon>
        <taxon>Rhabditomorpha</taxon>
        <taxon>Rhabditoidea</taxon>
        <taxon>Rhabditidae</taxon>
        <taxon>Peloderinae</taxon>
        <taxon>Caenorhabditis</taxon>
    </lineage>
</organism>
<dbReference type="PANTHER" id="PTHR23360:SF37">
    <property type="entry name" value="G-PROTEIN COUPLED RECEPTORS FAMILY 1 PROFILE DOMAIN-CONTAINING PROTEIN"/>
    <property type="match status" value="1"/>
</dbReference>
<evidence type="ECO:0000313" key="7">
    <source>
        <dbReference type="Proteomes" id="UP000835052"/>
    </source>
</evidence>
<protein>
    <recommendedName>
        <fullName evidence="8">G-protein coupled receptors family 1 profile domain-containing protein</fullName>
    </recommendedName>
</protein>
<keyword evidence="2 5" id="KW-0812">Transmembrane</keyword>
<dbReference type="PANTHER" id="PTHR23360">
    <property type="entry name" value="G-PROTEIN COUPLED RECEPTORS FAMILY 1 PROFILE DOMAIN-CONTAINING PROTEIN-RELATED"/>
    <property type="match status" value="1"/>
</dbReference>
<feature type="transmembrane region" description="Helical" evidence="5">
    <location>
        <begin position="57"/>
        <end position="80"/>
    </location>
</feature>
<sequence>MLLLLDIQITRINCYEVIWPYIFCMCFQAVMMLMILFDIFIMIYLPIWYRNTGTRKYVGMMLILPVAYGALVMIWGFILMDDEIVVFCNPPIGLHPIVSRFWSLSNVFLNTLVLIAFIALMFVIYHKGRKSRDAKKIVRHLKVTMTAFVFSWYTCLFGVDIWVTLGSFSLYYAIPNRILYSCGGRRNIVKPSLRSGAASNGFAD</sequence>
<dbReference type="GO" id="GO:0016020">
    <property type="term" value="C:membrane"/>
    <property type="evidence" value="ECO:0007669"/>
    <property type="project" value="UniProtKB-SubCell"/>
</dbReference>
<evidence type="ECO:0000256" key="2">
    <source>
        <dbReference type="ARBA" id="ARBA00022692"/>
    </source>
</evidence>
<dbReference type="EMBL" id="CAJGYM010000144">
    <property type="protein sequence ID" value="CAD6198928.1"/>
    <property type="molecule type" value="Genomic_DNA"/>
</dbReference>
<dbReference type="GO" id="GO:0004930">
    <property type="term" value="F:G protein-coupled receptor activity"/>
    <property type="evidence" value="ECO:0007669"/>
    <property type="project" value="InterPro"/>
</dbReference>